<protein>
    <submittedName>
        <fullName evidence="2">Uncharacterized protein</fullName>
    </submittedName>
</protein>
<accession>H5UZK8</accession>
<dbReference type="Proteomes" id="UP000010297">
    <property type="component" value="Unassembled WGS sequence"/>
</dbReference>
<feature type="region of interest" description="Disordered" evidence="1">
    <location>
        <begin position="1"/>
        <end position="28"/>
    </location>
</feature>
<dbReference type="EMBL" id="BAFF01000002">
    <property type="protein sequence ID" value="GAB51166.1"/>
    <property type="molecule type" value="Genomic_DNA"/>
</dbReference>
<keyword evidence="3" id="KW-1185">Reference proteome</keyword>
<reference evidence="2 3" key="1">
    <citation type="submission" date="2012-02" db="EMBL/GenBank/DDBJ databases">
        <title>Whole genome shotgun sequence of Escherichia hermannii NBRC 105704.</title>
        <authorList>
            <person name="Yoshida I."/>
            <person name="Hosoyama A."/>
            <person name="Tsuchikane K."/>
            <person name="Katsumata H."/>
            <person name="Yamazaki S."/>
            <person name="Fujita N."/>
        </authorList>
    </citation>
    <scope>NUCLEOTIDE SEQUENCE [LARGE SCALE GENOMIC DNA]</scope>
    <source>
        <strain evidence="2 3">NBRC 105704</strain>
    </source>
</reference>
<name>H5UZK8_ATLHE</name>
<organism evidence="2 3">
    <name type="scientific">Atlantibacter hermannii NBRC 105704</name>
    <dbReference type="NCBI Taxonomy" id="1115512"/>
    <lineage>
        <taxon>Bacteria</taxon>
        <taxon>Pseudomonadati</taxon>
        <taxon>Pseudomonadota</taxon>
        <taxon>Gammaproteobacteria</taxon>
        <taxon>Enterobacterales</taxon>
        <taxon>Enterobacteriaceae</taxon>
        <taxon>Atlantibacter</taxon>
    </lineage>
</organism>
<evidence type="ECO:0000313" key="2">
    <source>
        <dbReference type="EMBL" id="GAB51166.1"/>
    </source>
</evidence>
<dbReference type="AlphaFoldDB" id="H5UZK8"/>
<sequence>MSFPTEAGVNTNQSQGAAQDHFQHPGAFAEKNINHVTFGAISFENGEEVADSRVTDIRVSMI</sequence>
<feature type="compositionally biased region" description="Polar residues" evidence="1">
    <location>
        <begin position="8"/>
        <end position="17"/>
    </location>
</feature>
<proteinExistence type="predicted"/>
<comment type="caution">
    <text evidence="2">The sequence shown here is derived from an EMBL/GenBank/DDBJ whole genome shotgun (WGS) entry which is preliminary data.</text>
</comment>
<gene>
    <name evidence="2" type="ORF">EH105704_02_01950</name>
</gene>
<evidence type="ECO:0000313" key="3">
    <source>
        <dbReference type="Proteomes" id="UP000010297"/>
    </source>
</evidence>
<evidence type="ECO:0000256" key="1">
    <source>
        <dbReference type="SAM" id="MobiDB-lite"/>
    </source>
</evidence>